<accession>A0AAE0MGE8</accession>
<keyword evidence="9" id="KW-0472">Membrane</keyword>
<dbReference type="PROSITE" id="PS00086">
    <property type="entry name" value="CYTOCHROME_P450"/>
    <property type="match status" value="1"/>
</dbReference>
<evidence type="ECO:0000256" key="7">
    <source>
        <dbReference type="PIRSR" id="PIRSR602403-1"/>
    </source>
</evidence>
<dbReference type="GO" id="GO:0004497">
    <property type="term" value="F:monooxygenase activity"/>
    <property type="evidence" value="ECO:0007669"/>
    <property type="project" value="UniProtKB-KW"/>
</dbReference>
<evidence type="ECO:0000256" key="5">
    <source>
        <dbReference type="ARBA" id="ARBA00023004"/>
    </source>
</evidence>
<evidence type="ECO:0000256" key="6">
    <source>
        <dbReference type="ARBA" id="ARBA00023033"/>
    </source>
</evidence>
<dbReference type="InterPro" id="IPR002403">
    <property type="entry name" value="Cyt_P450_E_grp-IV"/>
</dbReference>
<dbReference type="InterPro" id="IPR050121">
    <property type="entry name" value="Cytochrome_P450_monoxygenase"/>
</dbReference>
<dbReference type="PANTHER" id="PTHR24305:SF232">
    <property type="entry name" value="P450, PUTATIVE (EUROFUNG)-RELATED"/>
    <property type="match status" value="1"/>
</dbReference>
<dbReference type="GO" id="GO:0020037">
    <property type="term" value="F:heme binding"/>
    <property type="evidence" value="ECO:0007669"/>
    <property type="project" value="InterPro"/>
</dbReference>
<reference evidence="10" key="2">
    <citation type="submission" date="2023-06" db="EMBL/GenBank/DDBJ databases">
        <authorList>
            <consortium name="Lawrence Berkeley National Laboratory"/>
            <person name="Haridas S."/>
            <person name="Hensen N."/>
            <person name="Bonometti L."/>
            <person name="Westerberg I."/>
            <person name="Brannstrom I.O."/>
            <person name="Guillou S."/>
            <person name="Cros-Aarteil S."/>
            <person name="Calhoun S."/>
            <person name="Kuo A."/>
            <person name="Mondo S."/>
            <person name="Pangilinan J."/>
            <person name="Riley R."/>
            <person name="Labutti K."/>
            <person name="Andreopoulos B."/>
            <person name="Lipzen A."/>
            <person name="Chen C."/>
            <person name="Yanf M."/>
            <person name="Daum C."/>
            <person name="Ng V."/>
            <person name="Clum A."/>
            <person name="Steindorff A."/>
            <person name="Ohm R."/>
            <person name="Martin F."/>
            <person name="Silar P."/>
            <person name="Natvig D."/>
            <person name="Lalanne C."/>
            <person name="Gautier V."/>
            <person name="Ament-Velasquez S.L."/>
            <person name="Kruys A."/>
            <person name="Hutchinson M.I."/>
            <person name="Powell A.J."/>
            <person name="Barry K."/>
            <person name="Miller A.N."/>
            <person name="Grigoriev I.V."/>
            <person name="Debuchy R."/>
            <person name="Gladieux P."/>
            <person name="Thoren M.H."/>
            <person name="Johannesson H."/>
        </authorList>
    </citation>
    <scope>NUCLEOTIDE SEQUENCE</scope>
    <source>
        <strain evidence="10">SMH4131-1</strain>
    </source>
</reference>
<dbReference type="PANTHER" id="PTHR24305">
    <property type="entry name" value="CYTOCHROME P450"/>
    <property type="match status" value="1"/>
</dbReference>
<dbReference type="Proteomes" id="UP001286456">
    <property type="component" value="Unassembled WGS sequence"/>
</dbReference>
<dbReference type="GO" id="GO:0016705">
    <property type="term" value="F:oxidoreductase activity, acting on paired donors, with incorporation or reduction of molecular oxygen"/>
    <property type="evidence" value="ECO:0007669"/>
    <property type="project" value="InterPro"/>
</dbReference>
<keyword evidence="4 7" id="KW-0479">Metal-binding</keyword>
<keyword evidence="9" id="KW-1133">Transmembrane helix</keyword>
<proteinExistence type="inferred from homology"/>
<protein>
    <submittedName>
        <fullName evidence="10">Cytochrome P450</fullName>
    </submittedName>
</protein>
<evidence type="ECO:0000313" key="11">
    <source>
        <dbReference type="Proteomes" id="UP001286456"/>
    </source>
</evidence>
<dbReference type="GO" id="GO:0005506">
    <property type="term" value="F:iron ion binding"/>
    <property type="evidence" value="ECO:0007669"/>
    <property type="project" value="InterPro"/>
</dbReference>
<comment type="cofactor">
    <cofactor evidence="1 7">
        <name>heme</name>
        <dbReference type="ChEBI" id="CHEBI:30413"/>
    </cofactor>
</comment>
<keyword evidence="5 7" id="KW-0408">Iron</keyword>
<keyword evidence="9" id="KW-0812">Transmembrane</keyword>
<dbReference type="InterPro" id="IPR017972">
    <property type="entry name" value="Cyt_P450_CS"/>
</dbReference>
<keyword evidence="8" id="KW-0560">Oxidoreductase</keyword>
<evidence type="ECO:0000256" key="4">
    <source>
        <dbReference type="ARBA" id="ARBA00022723"/>
    </source>
</evidence>
<evidence type="ECO:0000313" key="10">
    <source>
        <dbReference type="EMBL" id="KAK3331621.1"/>
    </source>
</evidence>
<comment type="similarity">
    <text evidence="2 8">Belongs to the cytochrome P450 family.</text>
</comment>
<keyword evidence="3 7" id="KW-0349">Heme</keyword>
<comment type="caution">
    <text evidence="10">The sequence shown here is derived from an EMBL/GenBank/DDBJ whole genome shotgun (WGS) entry which is preliminary data.</text>
</comment>
<dbReference type="CDD" id="cd11060">
    <property type="entry name" value="CYP57A1-like"/>
    <property type="match status" value="1"/>
</dbReference>
<evidence type="ECO:0000256" key="8">
    <source>
        <dbReference type="RuleBase" id="RU000461"/>
    </source>
</evidence>
<evidence type="ECO:0000256" key="1">
    <source>
        <dbReference type="ARBA" id="ARBA00001971"/>
    </source>
</evidence>
<dbReference type="Gene3D" id="1.10.630.10">
    <property type="entry name" value="Cytochrome P450"/>
    <property type="match status" value="1"/>
</dbReference>
<dbReference type="Pfam" id="PF00067">
    <property type="entry name" value="p450"/>
    <property type="match status" value="1"/>
</dbReference>
<feature type="transmembrane region" description="Helical" evidence="9">
    <location>
        <begin position="16"/>
        <end position="37"/>
    </location>
</feature>
<evidence type="ECO:0000256" key="9">
    <source>
        <dbReference type="SAM" id="Phobius"/>
    </source>
</evidence>
<keyword evidence="11" id="KW-1185">Reference proteome</keyword>
<dbReference type="InterPro" id="IPR001128">
    <property type="entry name" value="Cyt_P450"/>
</dbReference>
<sequence>MTSFVFWLSELRQSPALVSLAVSIFAVVGYCVHAYWVSPLHRYPGPFLAKFTNLWRLYRISRGDFHKELQALHEKYGPVVRIGPNVLDIDYPDLNKTVFNTKGDWRKTEAYLGSNVVVDGQIVYNVFSELDKTKHANGKRPIAKYYSATGVATIEPHVDKIISQFCDEIETRFIGSDNTKPVSSTTPFNLGTWTNFYTWDVIGALTFSQPLGYLSKGFDFDGTIKIAEKAIEYFGLLTAMPSLDYWFDKNPIYRLGPPGFANVGGISVQHMIDRYQNADSAYHDPSKPDYLDRFIEAKHDNPDSVNDAQVVSWLMINMIAGADTTATIIRNAVYYSLKNRHVWTRLRADLASAGLTADQTPLPLKPLRAIPYLEAIVNESLRILPAVILSMERYVPPGGQRLLDGSIVPENTILGFNLYVLGRNKKVWGEDAEEFKPERWLQNTGEGDDEYKTRLQEMHNAALSFGGGSRICLGKHMGLMQVYKVVATLAVRYEVELAHPEREWRVVNHFFPMQDGLEVKIARRV</sequence>
<feature type="binding site" description="axial binding residue" evidence="7">
    <location>
        <position position="472"/>
    </location>
    <ligand>
        <name>heme</name>
        <dbReference type="ChEBI" id="CHEBI:30413"/>
    </ligand>
    <ligandPart>
        <name>Fe</name>
        <dbReference type="ChEBI" id="CHEBI:18248"/>
    </ligandPart>
</feature>
<dbReference type="InterPro" id="IPR036396">
    <property type="entry name" value="Cyt_P450_sf"/>
</dbReference>
<reference evidence="10" key="1">
    <citation type="journal article" date="2023" name="Mol. Phylogenet. Evol.">
        <title>Genome-scale phylogeny and comparative genomics of the fungal order Sordariales.</title>
        <authorList>
            <person name="Hensen N."/>
            <person name="Bonometti L."/>
            <person name="Westerberg I."/>
            <person name="Brannstrom I.O."/>
            <person name="Guillou S."/>
            <person name="Cros-Aarteil S."/>
            <person name="Calhoun S."/>
            <person name="Haridas S."/>
            <person name="Kuo A."/>
            <person name="Mondo S."/>
            <person name="Pangilinan J."/>
            <person name="Riley R."/>
            <person name="LaButti K."/>
            <person name="Andreopoulos B."/>
            <person name="Lipzen A."/>
            <person name="Chen C."/>
            <person name="Yan M."/>
            <person name="Daum C."/>
            <person name="Ng V."/>
            <person name="Clum A."/>
            <person name="Steindorff A."/>
            <person name="Ohm R.A."/>
            <person name="Martin F."/>
            <person name="Silar P."/>
            <person name="Natvig D.O."/>
            <person name="Lalanne C."/>
            <person name="Gautier V."/>
            <person name="Ament-Velasquez S.L."/>
            <person name="Kruys A."/>
            <person name="Hutchinson M.I."/>
            <person name="Powell A.J."/>
            <person name="Barry K."/>
            <person name="Miller A.N."/>
            <person name="Grigoriev I.V."/>
            <person name="Debuchy R."/>
            <person name="Gladieux P."/>
            <person name="Hiltunen Thoren M."/>
            <person name="Johannesson H."/>
        </authorList>
    </citation>
    <scope>NUCLEOTIDE SEQUENCE</scope>
    <source>
        <strain evidence="10">SMH4131-1</strain>
    </source>
</reference>
<dbReference type="PRINTS" id="PR00465">
    <property type="entry name" value="EP450IV"/>
</dbReference>
<dbReference type="EMBL" id="JAUEPO010000002">
    <property type="protein sequence ID" value="KAK3331621.1"/>
    <property type="molecule type" value="Genomic_DNA"/>
</dbReference>
<evidence type="ECO:0000256" key="3">
    <source>
        <dbReference type="ARBA" id="ARBA00022617"/>
    </source>
</evidence>
<dbReference type="SUPFAM" id="SSF48264">
    <property type="entry name" value="Cytochrome P450"/>
    <property type="match status" value="1"/>
</dbReference>
<evidence type="ECO:0000256" key="2">
    <source>
        <dbReference type="ARBA" id="ARBA00010617"/>
    </source>
</evidence>
<keyword evidence="6 8" id="KW-0503">Monooxygenase</keyword>
<organism evidence="10 11">
    <name type="scientific">Cercophora scortea</name>
    <dbReference type="NCBI Taxonomy" id="314031"/>
    <lineage>
        <taxon>Eukaryota</taxon>
        <taxon>Fungi</taxon>
        <taxon>Dikarya</taxon>
        <taxon>Ascomycota</taxon>
        <taxon>Pezizomycotina</taxon>
        <taxon>Sordariomycetes</taxon>
        <taxon>Sordariomycetidae</taxon>
        <taxon>Sordariales</taxon>
        <taxon>Lasiosphaeriaceae</taxon>
        <taxon>Cercophora</taxon>
    </lineage>
</organism>
<gene>
    <name evidence="10" type="ORF">B0T19DRAFT_413663</name>
</gene>
<dbReference type="AlphaFoldDB" id="A0AAE0MGE8"/>
<dbReference type="PRINTS" id="PR00385">
    <property type="entry name" value="P450"/>
</dbReference>
<name>A0AAE0MGE8_9PEZI</name>